<dbReference type="Proteomes" id="UP000053558">
    <property type="component" value="Unassembled WGS sequence"/>
</dbReference>
<dbReference type="EC" id="4.4.1.20" evidence="15"/>
<evidence type="ECO:0000313" key="22">
    <source>
        <dbReference type="EMBL" id="EIW83550.1"/>
    </source>
</evidence>
<evidence type="ECO:0000256" key="15">
    <source>
        <dbReference type="ARBA" id="ARBA00039056"/>
    </source>
</evidence>
<evidence type="ECO:0000256" key="17">
    <source>
        <dbReference type="ARBA" id="ARBA00051411"/>
    </source>
</evidence>
<proteinExistence type="predicted"/>
<dbReference type="Pfam" id="PF01124">
    <property type="entry name" value="MAPEG"/>
    <property type="match status" value="1"/>
</dbReference>
<dbReference type="PANTHER" id="PTHR10250">
    <property type="entry name" value="MICROSOMAL GLUTATHIONE S-TRANSFERASE"/>
    <property type="match status" value="1"/>
</dbReference>
<evidence type="ECO:0000313" key="23">
    <source>
        <dbReference type="Proteomes" id="UP000053558"/>
    </source>
</evidence>
<dbReference type="GO" id="GO:0006629">
    <property type="term" value="P:lipid metabolic process"/>
    <property type="evidence" value="ECO:0007669"/>
    <property type="project" value="UniProtKB-KW"/>
</dbReference>
<dbReference type="PANTHER" id="PTHR10250:SF26">
    <property type="entry name" value="GLUTATHIONE S-TRANSFERASE 3, MITOCHONDRIAL"/>
    <property type="match status" value="1"/>
</dbReference>
<keyword evidence="7" id="KW-0443">Lipid metabolism</keyword>
<dbReference type="KEGG" id="cput:CONPUDRAFT_102355"/>
<evidence type="ECO:0000256" key="21">
    <source>
        <dbReference type="SAM" id="Phobius"/>
    </source>
</evidence>
<feature type="transmembrane region" description="Helical" evidence="21">
    <location>
        <begin position="124"/>
        <end position="143"/>
    </location>
</feature>
<evidence type="ECO:0000256" key="10">
    <source>
        <dbReference type="ARBA" id="ARBA00023139"/>
    </source>
</evidence>
<dbReference type="InterPro" id="IPR050997">
    <property type="entry name" value="MAPEG"/>
</dbReference>
<dbReference type="RefSeq" id="XP_007767269.1">
    <property type="nucleotide sequence ID" value="XM_007769079.1"/>
</dbReference>
<dbReference type="InterPro" id="IPR023352">
    <property type="entry name" value="MAPEG-like_dom_sf"/>
</dbReference>
<evidence type="ECO:0000256" key="14">
    <source>
        <dbReference type="ARBA" id="ARBA00037916"/>
    </source>
</evidence>
<feature type="transmembrane region" description="Helical" evidence="21">
    <location>
        <begin position="12"/>
        <end position="31"/>
    </location>
</feature>
<dbReference type="GO" id="GO:0005783">
    <property type="term" value="C:endoplasmic reticulum"/>
    <property type="evidence" value="ECO:0007669"/>
    <property type="project" value="TreeGrafter"/>
</dbReference>
<dbReference type="GO" id="GO:0004364">
    <property type="term" value="F:glutathione transferase activity"/>
    <property type="evidence" value="ECO:0007669"/>
    <property type="project" value="TreeGrafter"/>
</dbReference>
<dbReference type="GO" id="GO:0004464">
    <property type="term" value="F:leukotriene-C4 synthase activity"/>
    <property type="evidence" value="ECO:0007669"/>
    <property type="project" value="UniProtKB-EC"/>
</dbReference>
<evidence type="ECO:0000256" key="2">
    <source>
        <dbReference type="ARBA" id="ARBA00022679"/>
    </source>
</evidence>
<comment type="caution">
    <text evidence="22">The sequence shown here is derived from an EMBL/GenBank/DDBJ whole genome shotgun (WGS) entry which is preliminary data.</text>
</comment>
<keyword evidence="10" id="KW-0564">Palmitate</keyword>
<evidence type="ECO:0000256" key="1">
    <source>
        <dbReference type="ARBA" id="ARBA00004374"/>
    </source>
</evidence>
<evidence type="ECO:0000256" key="6">
    <source>
        <dbReference type="ARBA" id="ARBA00023002"/>
    </source>
</evidence>
<keyword evidence="9 21" id="KW-0472">Membrane</keyword>
<dbReference type="SUPFAM" id="SSF161084">
    <property type="entry name" value="MAPEG domain-like"/>
    <property type="match status" value="1"/>
</dbReference>
<comment type="subcellular location">
    <subcellularLocation>
        <location evidence="1">Mitochondrion outer membrane</location>
        <topology evidence="1">Multi-pass membrane protein</topology>
    </subcellularLocation>
</comment>
<dbReference type="OrthoDB" id="410651at2759"/>
<keyword evidence="6" id="KW-0560">Oxidoreductase</keyword>
<evidence type="ECO:0000256" key="4">
    <source>
        <dbReference type="ARBA" id="ARBA00022787"/>
    </source>
</evidence>
<dbReference type="GO" id="GO:0005635">
    <property type="term" value="C:nuclear envelope"/>
    <property type="evidence" value="ECO:0007669"/>
    <property type="project" value="TreeGrafter"/>
</dbReference>
<evidence type="ECO:0000256" key="5">
    <source>
        <dbReference type="ARBA" id="ARBA00022989"/>
    </source>
</evidence>
<evidence type="ECO:0000256" key="12">
    <source>
        <dbReference type="ARBA" id="ARBA00023288"/>
    </source>
</evidence>
<evidence type="ECO:0000256" key="8">
    <source>
        <dbReference type="ARBA" id="ARBA00023128"/>
    </source>
</evidence>
<evidence type="ECO:0000256" key="7">
    <source>
        <dbReference type="ARBA" id="ARBA00023098"/>
    </source>
</evidence>
<evidence type="ECO:0000256" key="3">
    <source>
        <dbReference type="ARBA" id="ARBA00022692"/>
    </source>
</evidence>
<dbReference type="AlphaFoldDB" id="A0A5M3MWV2"/>
<evidence type="ECO:0000256" key="13">
    <source>
        <dbReference type="ARBA" id="ARBA00037884"/>
    </source>
</evidence>
<sequence length="149" mass="16115">MSPSGIVIPAEYAYVAGALASTIWLNIWQFLRVARARKAAKIDYPQMYAEVQQAKDRREAHLFNCAQRAHQNTLESLPTVLISTAIAGVQFPTYAAAGLGLWVAGRVLYTIGYSTGEPAKRSRGTIGTIAMLGLILGASYTAVDLIRSI</sequence>
<comment type="catalytic activity">
    <reaction evidence="17">
        <text>15-deoxy-Delta(12,14)-prostaglandin J2 + glutathione = 15-deoxy-Delta(12,14)-prostaglandin J2-S-(R)-glutathione</text>
        <dbReference type="Rhea" id="RHEA:75963"/>
        <dbReference type="ChEBI" id="CHEBI:57925"/>
        <dbReference type="ChEBI" id="CHEBI:85236"/>
        <dbReference type="ChEBI" id="CHEBI:194498"/>
    </reaction>
    <physiologicalReaction direction="left-to-right" evidence="17">
        <dbReference type="Rhea" id="RHEA:75964"/>
    </physiologicalReaction>
</comment>
<evidence type="ECO:0000256" key="18">
    <source>
        <dbReference type="ARBA" id="ARBA00069748"/>
    </source>
</evidence>
<protein>
    <recommendedName>
        <fullName evidence="18">Glutathione S-transferase 3, mitochondrial</fullName>
        <ecNumber evidence="15">4.4.1.20</ecNumber>
    </recommendedName>
    <alternativeName>
        <fullName evidence="19">Glutathione peroxidase MGST3</fullName>
    </alternativeName>
    <alternativeName>
        <fullName evidence="20">LTC4 synthase MGST3</fullName>
    </alternativeName>
</protein>
<comment type="pathway">
    <text evidence="14">Lipid metabolism; arachidonate metabolism.</text>
</comment>
<evidence type="ECO:0000256" key="11">
    <source>
        <dbReference type="ARBA" id="ARBA00023239"/>
    </source>
</evidence>
<accession>A0A5M3MWV2</accession>
<dbReference type="InterPro" id="IPR001129">
    <property type="entry name" value="Membr-assoc_MAPEG"/>
</dbReference>
<dbReference type="EMBL" id="JH711576">
    <property type="protein sequence ID" value="EIW83550.1"/>
    <property type="molecule type" value="Genomic_DNA"/>
</dbReference>
<dbReference type="GO" id="GO:0005741">
    <property type="term" value="C:mitochondrial outer membrane"/>
    <property type="evidence" value="ECO:0007669"/>
    <property type="project" value="UniProtKB-SubCell"/>
</dbReference>
<evidence type="ECO:0000256" key="9">
    <source>
        <dbReference type="ARBA" id="ARBA00023136"/>
    </source>
</evidence>
<keyword evidence="5 21" id="KW-1133">Transmembrane helix</keyword>
<comment type="pathway">
    <text evidence="13">Lipid metabolism; leukotriene C4 biosynthesis.</text>
</comment>
<evidence type="ECO:0000256" key="20">
    <source>
        <dbReference type="ARBA" id="ARBA00076908"/>
    </source>
</evidence>
<keyword evidence="8" id="KW-0496">Mitochondrion</keyword>
<organism evidence="22 23">
    <name type="scientific">Coniophora puteana (strain RWD-64-598)</name>
    <name type="common">Brown rot fungus</name>
    <dbReference type="NCBI Taxonomy" id="741705"/>
    <lineage>
        <taxon>Eukaryota</taxon>
        <taxon>Fungi</taxon>
        <taxon>Dikarya</taxon>
        <taxon>Basidiomycota</taxon>
        <taxon>Agaricomycotina</taxon>
        <taxon>Agaricomycetes</taxon>
        <taxon>Agaricomycetidae</taxon>
        <taxon>Boletales</taxon>
        <taxon>Coniophorineae</taxon>
        <taxon>Coniophoraceae</taxon>
        <taxon>Coniophora</taxon>
    </lineage>
</organism>
<keyword evidence="12" id="KW-0449">Lipoprotein</keyword>
<keyword evidence="2" id="KW-0808">Transferase</keyword>
<comment type="catalytic activity">
    <reaction evidence="16">
        <text>leukotriene C4 = leukotriene A4 + glutathione</text>
        <dbReference type="Rhea" id="RHEA:17617"/>
        <dbReference type="ChEBI" id="CHEBI:57463"/>
        <dbReference type="ChEBI" id="CHEBI:57925"/>
        <dbReference type="ChEBI" id="CHEBI:57973"/>
        <dbReference type="EC" id="4.4.1.20"/>
    </reaction>
    <physiologicalReaction direction="right-to-left" evidence="16">
        <dbReference type="Rhea" id="RHEA:17619"/>
    </physiologicalReaction>
</comment>
<name>A0A5M3MWV2_CONPW</name>
<reference evidence="23" key="1">
    <citation type="journal article" date="2012" name="Science">
        <title>The Paleozoic origin of enzymatic lignin decomposition reconstructed from 31 fungal genomes.</title>
        <authorList>
            <person name="Floudas D."/>
            <person name="Binder M."/>
            <person name="Riley R."/>
            <person name="Barry K."/>
            <person name="Blanchette R.A."/>
            <person name="Henrissat B."/>
            <person name="Martinez A.T."/>
            <person name="Otillar R."/>
            <person name="Spatafora J.W."/>
            <person name="Yadav J.S."/>
            <person name="Aerts A."/>
            <person name="Benoit I."/>
            <person name="Boyd A."/>
            <person name="Carlson A."/>
            <person name="Copeland A."/>
            <person name="Coutinho P.M."/>
            <person name="de Vries R.P."/>
            <person name="Ferreira P."/>
            <person name="Findley K."/>
            <person name="Foster B."/>
            <person name="Gaskell J."/>
            <person name="Glotzer D."/>
            <person name="Gorecki P."/>
            <person name="Heitman J."/>
            <person name="Hesse C."/>
            <person name="Hori C."/>
            <person name="Igarashi K."/>
            <person name="Jurgens J.A."/>
            <person name="Kallen N."/>
            <person name="Kersten P."/>
            <person name="Kohler A."/>
            <person name="Kuees U."/>
            <person name="Kumar T.K.A."/>
            <person name="Kuo A."/>
            <person name="LaButti K."/>
            <person name="Larrondo L.F."/>
            <person name="Lindquist E."/>
            <person name="Ling A."/>
            <person name="Lombard V."/>
            <person name="Lucas S."/>
            <person name="Lundell T."/>
            <person name="Martin R."/>
            <person name="McLaughlin D.J."/>
            <person name="Morgenstern I."/>
            <person name="Morin E."/>
            <person name="Murat C."/>
            <person name="Nagy L.G."/>
            <person name="Nolan M."/>
            <person name="Ohm R.A."/>
            <person name="Patyshakuliyeva A."/>
            <person name="Rokas A."/>
            <person name="Ruiz-Duenas F.J."/>
            <person name="Sabat G."/>
            <person name="Salamov A."/>
            <person name="Samejima M."/>
            <person name="Schmutz J."/>
            <person name="Slot J.C."/>
            <person name="St John F."/>
            <person name="Stenlid J."/>
            <person name="Sun H."/>
            <person name="Sun S."/>
            <person name="Syed K."/>
            <person name="Tsang A."/>
            <person name="Wiebenga A."/>
            <person name="Young D."/>
            <person name="Pisabarro A."/>
            <person name="Eastwood D.C."/>
            <person name="Martin F."/>
            <person name="Cullen D."/>
            <person name="Grigoriev I.V."/>
            <person name="Hibbett D.S."/>
        </authorList>
    </citation>
    <scope>NUCLEOTIDE SEQUENCE [LARGE SCALE GENOMIC DNA]</scope>
    <source>
        <strain evidence="23">RWD-64-598 SS2</strain>
    </source>
</reference>
<keyword evidence="4" id="KW-1000">Mitochondrion outer membrane</keyword>
<keyword evidence="11" id="KW-0456">Lyase</keyword>
<dbReference type="OMA" id="VIFNCIQ"/>
<evidence type="ECO:0000256" key="16">
    <source>
        <dbReference type="ARBA" id="ARBA00049298"/>
    </source>
</evidence>
<feature type="transmembrane region" description="Helical" evidence="21">
    <location>
        <begin position="80"/>
        <end position="104"/>
    </location>
</feature>
<keyword evidence="3 21" id="KW-0812">Transmembrane</keyword>
<gene>
    <name evidence="22" type="ORF">CONPUDRAFT_102355</name>
</gene>
<dbReference type="GO" id="GO:0004602">
    <property type="term" value="F:glutathione peroxidase activity"/>
    <property type="evidence" value="ECO:0007669"/>
    <property type="project" value="TreeGrafter"/>
</dbReference>
<dbReference type="GeneID" id="19198356"/>
<evidence type="ECO:0000256" key="19">
    <source>
        <dbReference type="ARBA" id="ARBA00075145"/>
    </source>
</evidence>
<dbReference type="FunFam" id="1.20.120.550:FF:000004">
    <property type="entry name" value="Microsomal glutathione S-transferase 3"/>
    <property type="match status" value="1"/>
</dbReference>
<keyword evidence="23" id="KW-1185">Reference proteome</keyword>
<dbReference type="Gene3D" id="1.20.120.550">
    <property type="entry name" value="Membrane associated eicosanoid/glutathione metabolism-like domain"/>
    <property type="match status" value="1"/>
</dbReference>